<dbReference type="AlphaFoldDB" id="A0AA95MHM4"/>
<evidence type="ECO:0000313" key="3">
    <source>
        <dbReference type="Proteomes" id="UP001178288"/>
    </source>
</evidence>
<feature type="domain" description="Hemerythrin-like" evidence="1">
    <location>
        <begin position="17"/>
        <end position="134"/>
    </location>
</feature>
<dbReference type="Pfam" id="PF01814">
    <property type="entry name" value="Hemerythrin"/>
    <property type="match status" value="1"/>
</dbReference>
<sequence>MSGPSLRKPDAHSSIHEAALNEALELRNLFQKCLDDGEIEKALQVIEVTIEHWETRTLKHAEAEEEGLYKDIVKENPGLKSTVIQLTRDHDLMRRIVENMKVMLQTQEPDKRMISMLDSLVLIDEIHNEDEMNNLLGMEKNNLGKIS</sequence>
<organism evidence="2 3">
    <name type="scientific">Neobacillus novalis</name>
    <dbReference type="NCBI Taxonomy" id="220687"/>
    <lineage>
        <taxon>Bacteria</taxon>
        <taxon>Bacillati</taxon>
        <taxon>Bacillota</taxon>
        <taxon>Bacilli</taxon>
        <taxon>Bacillales</taxon>
        <taxon>Bacillaceae</taxon>
        <taxon>Neobacillus</taxon>
    </lineage>
</organism>
<protein>
    <submittedName>
        <fullName evidence="2">Hemerythrin domain-containing protein</fullName>
    </submittedName>
</protein>
<dbReference type="Gene3D" id="1.20.120.520">
    <property type="entry name" value="nmb1532 protein domain like"/>
    <property type="match status" value="1"/>
</dbReference>
<keyword evidence="3" id="KW-1185">Reference proteome</keyword>
<reference evidence="2" key="1">
    <citation type="submission" date="2023-05" db="EMBL/GenBank/DDBJ databases">
        <title>Comparative genomics of Bacillaceae isolates and their secondary metabolite potential.</title>
        <authorList>
            <person name="Song L."/>
            <person name="Nielsen L.J."/>
            <person name="Mohite O."/>
            <person name="Xu X."/>
            <person name="Weber T."/>
            <person name="Kovacs A.T."/>
        </authorList>
    </citation>
    <scope>NUCLEOTIDE SEQUENCE</scope>
    <source>
        <strain evidence="2">XLM17</strain>
    </source>
</reference>
<accession>A0AA95MHM4</accession>
<dbReference type="Proteomes" id="UP001178288">
    <property type="component" value="Chromosome"/>
</dbReference>
<dbReference type="InterPro" id="IPR012312">
    <property type="entry name" value="Hemerythrin-like"/>
</dbReference>
<name>A0AA95MHM4_9BACI</name>
<evidence type="ECO:0000259" key="1">
    <source>
        <dbReference type="Pfam" id="PF01814"/>
    </source>
</evidence>
<dbReference type="RefSeq" id="WP_066087675.1">
    <property type="nucleotide sequence ID" value="NZ_CP126114.1"/>
</dbReference>
<evidence type="ECO:0000313" key="2">
    <source>
        <dbReference type="EMBL" id="WHY83869.1"/>
    </source>
</evidence>
<proteinExistence type="predicted"/>
<dbReference type="KEGG" id="nnv:QNH39_14355"/>
<gene>
    <name evidence="2" type="ORF">QNH39_14355</name>
</gene>
<dbReference type="EMBL" id="CP126114">
    <property type="protein sequence ID" value="WHY83869.1"/>
    <property type="molecule type" value="Genomic_DNA"/>
</dbReference>